<gene>
    <name evidence="2" type="ORF">CKAH01_17606</name>
</gene>
<keyword evidence="3" id="KW-1185">Reference proteome</keyword>
<accession>A0AAE0D461</accession>
<evidence type="ECO:0000256" key="1">
    <source>
        <dbReference type="SAM" id="MobiDB-lite"/>
    </source>
</evidence>
<protein>
    <submittedName>
        <fullName evidence="2">Uncharacterized protein</fullName>
    </submittedName>
</protein>
<evidence type="ECO:0000313" key="2">
    <source>
        <dbReference type="EMBL" id="KAK2753203.1"/>
    </source>
</evidence>
<proteinExistence type="predicted"/>
<dbReference type="AlphaFoldDB" id="A0AAE0D461"/>
<name>A0AAE0D461_COLKA</name>
<dbReference type="EMBL" id="VYYT01000243">
    <property type="protein sequence ID" value="KAK2753203.1"/>
    <property type="molecule type" value="Genomic_DNA"/>
</dbReference>
<reference evidence="2" key="1">
    <citation type="submission" date="2023-02" db="EMBL/GenBank/DDBJ databases">
        <title>Colletotrichum kahawae CIFC_Que2 genome sequencing and assembly.</title>
        <authorList>
            <person name="Baroncelli R."/>
        </authorList>
    </citation>
    <scope>NUCLEOTIDE SEQUENCE</scope>
    <source>
        <strain evidence="2">CIFC_Que2</strain>
    </source>
</reference>
<feature type="region of interest" description="Disordered" evidence="1">
    <location>
        <begin position="45"/>
        <end position="76"/>
    </location>
</feature>
<sequence>MRAQEIQQSAGARNEALRGSILSGSCHFPSPRRALALEQAASRSETVNAAKHPASACVPSPAHVTAAASKQQESGH</sequence>
<organism evidence="2 3">
    <name type="scientific">Colletotrichum kahawae</name>
    <name type="common">Coffee berry disease fungus</name>
    <dbReference type="NCBI Taxonomy" id="34407"/>
    <lineage>
        <taxon>Eukaryota</taxon>
        <taxon>Fungi</taxon>
        <taxon>Dikarya</taxon>
        <taxon>Ascomycota</taxon>
        <taxon>Pezizomycotina</taxon>
        <taxon>Sordariomycetes</taxon>
        <taxon>Hypocreomycetidae</taxon>
        <taxon>Glomerellales</taxon>
        <taxon>Glomerellaceae</taxon>
        <taxon>Colletotrichum</taxon>
        <taxon>Colletotrichum gloeosporioides species complex</taxon>
    </lineage>
</organism>
<dbReference type="Proteomes" id="UP001281614">
    <property type="component" value="Unassembled WGS sequence"/>
</dbReference>
<comment type="caution">
    <text evidence="2">The sequence shown here is derived from an EMBL/GenBank/DDBJ whole genome shotgun (WGS) entry which is preliminary data.</text>
</comment>
<evidence type="ECO:0000313" key="3">
    <source>
        <dbReference type="Proteomes" id="UP001281614"/>
    </source>
</evidence>